<feature type="domain" description="Calcineurin-like phosphoesterase" evidence="3">
    <location>
        <begin position="1"/>
        <end position="145"/>
    </location>
</feature>
<evidence type="ECO:0000256" key="1">
    <source>
        <dbReference type="ARBA" id="ARBA00008950"/>
    </source>
</evidence>
<dbReference type="Proteomes" id="UP001597318">
    <property type="component" value="Unassembled WGS sequence"/>
</dbReference>
<protein>
    <recommendedName>
        <fullName evidence="2">Phosphoesterase</fullName>
        <ecNumber evidence="2">3.1.4.-</ecNumber>
    </recommendedName>
</protein>
<gene>
    <name evidence="4" type="ORF">ACFSKK_08645</name>
</gene>
<evidence type="ECO:0000313" key="4">
    <source>
        <dbReference type="EMBL" id="MFD2213744.1"/>
    </source>
</evidence>
<proteinExistence type="inferred from homology"/>
<sequence length="170" mass="19133">MKVLILSDSHGLTTELLEIQERHKDEVDMMFHCGDSELSSNSKELISFKGVKGNCDFGSDLPNEIIEDLGGITLYMTHGHLYNVKMTLMSLKYRAMETSAKIACYGHSHIANAEMIDDVLLINPGSIRLPVMRKQKTYAILELENNVANVTFYEVNGQEFPELSKSFTLN</sequence>
<keyword evidence="2" id="KW-0479">Metal-binding</keyword>
<dbReference type="InterPro" id="IPR029052">
    <property type="entry name" value="Metallo-depent_PP-like"/>
</dbReference>
<dbReference type="SUPFAM" id="SSF56300">
    <property type="entry name" value="Metallo-dependent phosphatases"/>
    <property type="match status" value="1"/>
</dbReference>
<evidence type="ECO:0000256" key="2">
    <source>
        <dbReference type="RuleBase" id="RU362039"/>
    </source>
</evidence>
<comment type="cofactor">
    <cofactor evidence="2">
        <name>a divalent metal cation</name>
        <dbReference type="ChEBI" id="CHEBI:60240"/>
    </cofactor>
</comment>
<comment type="caution">
    <text evidence="4">The sequence shown here is derived from an EMBL/GenBank/DDBJ whole genome shotgun (WGS) entry which is preliminary data.</text>
</comment>
<evidence type="ECO:0000313" key="5">
    <source>
        <dbReference type="Proteomes" id="UP001597318"/>
    </source>
</evidence>
<name>A0ABW5BVZ5_9BACI</name>
<dbReference type="InterPro" id="IPR024654">
    <property type="entry name" value="Calcineurin-like_PHP_lpxH"/>
</dbReference>
<dbReference type="InterPro" id="IPR000979">
    <property type="entry name" value="Phosphodiesterase_MJ0936/Vps29"/>
</dbReference>
<dbReference type="PANTHER" id="PTHR11124">
    <property type="entry name" value="VACUOLAR SORTING PROTEIN VPS29"/>
    <property type="match status" value="1"/>
</dbReference>
<dbReference type="NCBIfam" id="TIGR00040">
    <property type="entry name" value="yfcE"/>
    <property type="match status" value="1"/>
</dbReference>
<reference evidence="5" key="1">
    <citation type="journal article" date="2019" name="Int. J. Syst. Evol. Microbiol.">
        <title>The Global Catalogue of Microorganisms (GCM) 10K type strain sequencing project: providing services to taxonomists for standard genome sequencing and annotation.</title>
        <authorList>
            <consortium name="The Broad Institute Genomics Platform"/>
            <consortium name="The Broad Institute Genome Sequencing Center for Infectious Disease"/>
            <person name="Wu L."/>
            <person name="Ma J."/>
        </authorList>
    </citation>
    <scope>NUCLEOTIDE SEQUENCE [LARGE SCALE GENOMIC DNA]</scope>
    <source>
        <strain evidence="5">CGMCC 1.15474</strain>
    </source>
</reference>
<comment type="similarity">
    <text evidence="1 2">Belongs to the metallophosphoesterase superfamily. YfcE family.</text>
</comment>
<dbReference type="Pfam" id="PF12850">
    <property type="entry name" value="Metallophos_2"/>
    <property type="match status" value="1"/>
</dbReference>
<evidence type="ECO:0000259" key="3">
    <source>
        <dbReference type="Pfam" id="PF12850"/>
    </source>
</evidence>
<dbReference type="CDD" id="cd00841">
    <property type="entry name" value="MPP_YfcE"/>
    <property type="match status" value="1"/>
</dbReference>
<dbReference type="InterPro" id="IPR041802">
    <property type="entry name" value="MPP_YfcE"/>
</dbReference>
<accession>A0ABW5BVZ5</accession>
<organism evidence="4 5">
    <name type="scientific">Metabacillus endolithicus</name>
    <dbReference type="NCBI Taxonomy" id="1535204"/>
    <lineage>
        <taxon>Bacteria</taxon>
        <taxon>Bacillati</taxon>
        <taxon>Bacillota</taxon>
        <taxon>Bacilli</taxon>
        <taxon>Bacillales</taxon>
        <taxon>Bacillaceae</taxon>
        <taxon>Metabacillus</taxon>
    </lineage>
</organism>
<keyword evidence="5" id="KW-1185">Reference proteome</keyword>
<dbReference type="Gene3D" id="3.60.21.10">
    <property type="match status" value="1"/>
</dbReference>
<dbReference type="RefSeq" id="WP_247344908.1">
    <property type="nucleotide sequence ID" value="NZ_CP095550.1"/>
</dbReference>
<dbReference type="EC" id="3.1.4.-" evidence="2"/>
<dbReference type="EMBL" id="JBHUIK010000002">
    <property type="protein sequence ID" value="MFD2213744.1"/>
    <property type="molecule type" value="Genomic_DNA"/>
</dbReference>